<organism evidence="4 5">
    <name type="scientific">Puccinia coronata f. sp. avenae</name>
    <dbReference type="NCBI Taxonomy" id="200324"/>
    <lineage>
        <taxon>Eukaryota</taxon>
        <taxon>Fungi</taxon>
        <taxon>Dikarya</taxon>
        <taxon>Basidiomycota</taxon>
        <taxon>Pucciniomycotina</taxon>
        <taxon>Pucciniomycetes</taxon>
        <taxon>Pucciniales</taxon>
        <taxon>Pucciniaceae</taxon>
        <taxon>Puccinia</taxon>
    </lineage>
</organism>
<sequence>MSAVSSRTSSSYTRRSGGGPVPGHDDRGRHGNKSSYEENGTTELTLDSEPIEEIHDTTISRDTSPATDSSAAGLEDSGGTYVLNMIRYLKTVWPLREGKRKKNKMVEHDMFSKKYRSTRVLELQLKLHQERFRYD</sequence>
<dbReference type="OrthoDB" id="2518311at2759"/>
<name>A0A2N5VYC9_9BASI</name>
<dbReference type="Proteomes" id="UP000235388">
    <property type="component" value="Unassembled WGS sequence"/>
</dbReference>
<dbReference type="EMBL" id="PGCJ01000038">
    <property type="protein sequence ID" value="PLW54995.1"/>
    <property type="molecule type" value="Genomic_DNA"/>
</dbReference>
<feature type="compositionally biased region" description="Low complexity" evidence="1">
    <location>
        <begin position="1"/>
        <end position="15"/>
    </location>
</feature>
<evidence type="ECO:0000313" key="2">
    <source>
        <dbReference type="EMBL" id="PLW15766.1"/>
    </source>
</evidence>
<dbReference type="AlphaFoldDB" id="A0A2N5VYC9"/>
<evidence type="ECO:0000313" key="4">
    <source>
        <dbReference type="EMBL" id="PLW54995.1"/>
    </source>
</evidence>
<evidence type="ECO:0000313" key="6">
    <source>
        <dbReference type="Proteomes" id="UP000235392"/>
    </source>
</evidence>
<evidence type="ECO:0000256" key="1">
    <source>
        <dbReference type="SAM" id="MobiDB-lite"/>
    </source>
</evidence>
<proteinExistence type="predicted"/>
<feature type="region of interest" description="Disordered" evidence="1">
    <location>
        <begin position="1"/>
        <end position="77"/>
    </location>
</feature>
<evidence type="ECO:0000313" key="3">
    <source>
        <dbReference type="EMBL" id="PLW37480.1"/>
    </source>
</evidence>
<accession>A0A2N5VYC9</accession>
<comment type="caution">
    <text evidence="4">The sequence shown here is derived from an EMBL/GenBank/DDBJ whole genome shotgun (WGS) entry which is preliminary data.</text>
</comment>
<keyword evidence="5" id="KW-1185">Reference proteome</keyword>
<dbReference type="Proteomes" id="UP000235392">
    <property type="component" value="Unassembled WGS sequence"/>
</dbReference>
<dbReference type="EMBL" id="PGCJ01000887">
    <property type="protein sequence ID" value="PLW15766.1"/>
    <property type="molecule type" value="Genomic_DNA"/>
</dbReference>
<gene>
    <name evidence="4" type="ORF">PCANC_02746</name>
    <name evidence="2" type="ORF">PCANC_13471</name>
    <name evidence="3" type="ORF">PCASD_10673</name>
</gene>
<feature type="compositionally biased region" description="Polar residues" evidence="1">
    <location>
        <begin position="60"/>
        <end position="70"/>
    </location>
</feature>
<evidence type="ECO:0000313" key="5">
    <source>
        <dbReference type="Proteomes" id="UP000235388"/>
    </source>
</evidence>
<feature type="compositionally biased region" description="Polar residues" evidence="1">
    <location>
        <begin position="33"/>
        <end position="45"/>
    </location>
</feature>
<dbReference type="EMBL" id="PGCI01000142">
    <property type="protein sequence ID" value="PLW37480.1"/>
    <property type="molecule type" value="Genomic_DNA"/>
</dbReference>
<reference evidence="5 6" key="1">
    <citation type="submission" date="2017-11" db="EMBL/GenBank/DDBJ databases">
        <title>De novo assembly and phasing of dikaryotic genomes from two isolates of Puccinia coronata f. sp. avenae, the causal agent of oat crown rust.</title>
        <authorList>
            <person name="Miller M.E."/>
            <person name="Zhang Y."/>
            <person name="Omidvar V."/>
            <person name="Sperschneider J."/>
            <person name="Schwessinger B."/>
            <person name="Raley C."/>
            <person name="Palmer J.M."/>
            <person name="Garnica D."/>
            <person name="Upadhyaya N."/>
            <person name="Rathjen J."/>
            <person name="Taylor J.M."/>
            <person name="Park R.F."/>
            <person name="Dodds P.N."/>
            <person name="Hirsch C.D."/>
            <person name="Kianian S.F."/>
            <person name="Figueroa M."/>
        </authorList>
    </citation>
    <scope>NUCLEOTIDE SEQUENCE [LARGE SCALE GENOMIC DNA]</scope>
    <source>
        <strain evidence="4">12NC29</strain>
        <strain evidence="3">12SD80</strain>
    </source>
</reference>
<protein>
    <submittedName>
        <fullName evidence="4">Uncharacterized protein</fullName>
    </submittedName>
</protein>